<dbReference type="HOGENOM" id="CLU_1532425_0_0_1"/>
<keyword evidence="1" id="KW-0489">Methyltransferase</keyword>
<organism evidence="2">
    <name type="scientific">Colletotrichum graminicola (strain M1.001 / M2 / FGSC 10212)</name>
    <name type="common">Maize anthracnose fungus</name>
    <name type="synonym">Glomerella graminicola</name>
    <dbReference type="NCBI Taxonomy" id="645133"/>
    <lineage>
        <taxon>Eukaryota</taxon>
        <taxon>Fungi</taxon>
        <taxon>Dikarya</taxon>
        <taxon>Ascomycota</taxon>
        <taxon>Pezizomycotina</taxon>
        <taxon>Sordariomycetes</taxon>
        <taxon>Hypocreomycetidae</taxon>
        <taxon>Glomerellales</taxon>
        <taxon>Glomerellaceae</taxon>
        <taxon>Colletotrichum</taxon>
        <taxon>Colletotrichum graminicola species complex</taxon>
    </lineage>
</organism>
<evidence type="ECO:0000313" key="1">
    <source>
        <dbReference type="EMBL" id="EFQ32632.1"/>
    </source>
</evidence>
<keyword evidence="1" id="KW-0808">Transferase</keyword>
<dbReference type="InterPro" id="IPR029063">
    <property type="entry name" value="SAM-dependent_MTases_sf"/>
</dbReference>
<protein>
    <submittedName>
        <fullName evidence="1">TAM domain methyltransferase</fullName>
    </submittedName>
</protein>
<accession>E3QP44</accession>
<dbReference type="VEuPathDB" id="FungiDB:GLRG_07646"/>
<dbReference type="EMBL" id="GG697363">
    <property type="protein sequence ID" value="EFQ32632.1"/>
    <property type="molecule type" value="Genomic_DNA"/>
</dbReference>
<sequence>MANTQFQHPDILVADDEATDSEADLELSDEICIVTFRDKLRLAPPCNDDPKVNQILEIDAGTGLWAIDYADQHSEAELYLRPVAYIQLRFTSGSLANWKELVTKAYDNLVPGGYFEIQDINDFTFVSDDSRLTSEHPLAEFGKLIREAMEKFRRSFLPGPELKPLLTDVGFEDVT</sequence>
<dbReference type="AlphaFoldDB" id="E3QP44"/>
<name>E3QP44_COLGM</name>
<evidence type="ECO:0000313" key="2">
    <source>
        <dbReference type="Proteomes" id="UP000008782"/>
    </source>
</evidence>
<dbReference type="STRING" id="645133.E3QP44"/>
<dbReference type="GeneID" id="24413011"/>
<keyword evidence="2" id="KW-1185">Reference proteome</keyword>
<gene>
    <name evidence="1" type="ORF">GLRG_07646</name>
</gene>
<dbReference type="GO" id="GO:0032259">
    <property type="term" value="P:methylation"/>
    <property type="evidence" value="ECO:0007669"/>
    <property type="project" value="UniProtKB-KW"/>
</dbReference>
<proteinExistence type="predicted"/>
<dbReference type="Gene3D" id="3.40.50.150">
    <property type="entry name" value="Vaccinia Virus protein VP39"/>
    <property type="match status" value="1"/>
</dbReference>
<dbReference type="RefSeq" id="XP_008096652.1">
    <property type="nucleotide sequence ID" value="XM_008098461.1"/>
</dbReference>
<dbReference type="OrthoDB" id="2013972at2759"/>
<reference evidence="2" key="1">
    <citation type="journal article" date="2012" name="Nat. Genet.">
        <title>Lifestyle transitions in plant pathogenic Colletotrichum fungi deciphered by genome and transcriptome analyses.</title>
        <authorList>
            <person name="O'Connell R.J."/>
            <person name="Thon M.R."/>
            <person name="Hacquard S."/>
            <person name="Amyotte S.G."/>
            <person name="Kleemann J."/>
            <person name="Torres M.F."/>
            <person name="Damm U."/>
            <person name="Buiate E.A."/>
            <person name="Epstein L."/>
            <person name="Alkan N."/>
            <person name="Altmueller J."/>
            <person name="Alvarado-Balderrama L."/>
            <person name="Bauser C.A."/>
            <person name="Becker C."/>
            <person name="Birren B.W."/>
            <person name="Chen Z."/>
            <person name="Choi J."/>
            <person name="Crouch J.A."/>
            <person name="Duvick J.P."/>
            <person name="Farman M.A."/>
            <person name="Gan P."/>
            <person name="Heiman D."/>
            <person name="Henrissat B."/>
            <person name="Howard R.J."/>
            <person name="Kabbage M."/>
            <person name="Koch C."/>
            <person name="Kracher B."/>
            <person name="Kubo Y."/>
            <person name="Law A.D."/>
            <person name="Lebrun M.-H."/>
            <person name="Lee Y.-H."/>
            <person name="Miyara I."/>
            <person name="Moore N."/>
            <person name="Neumann U."/>
            <person name="Nordstroem K."/>
            <person name="Panaccione D.G."/>
            <person name="Panstruga R."/>
            <person name="Place M."/>
            <person name="Proctor R.H."/>
            <person name="Prusky D."/>
            <person name="Rech G."/>
            <person name="Reinhardt R."/>
            <person name="Rollins J.A."/>
            <person name="Rounsley S."/>
            <person name="Schardl C.L."/>
            <person name="Schwartz D.C."/>
            <person name="Shenoy N."/>
            <person name="Shirasu K."/>
            <person name="Sikhakolli U.R."/>
            <person name="Stueber K."/>
            <person name="Sukno S.A."/>
            <person name="Sweigard J.A."/>
            <person name="Takano Y."/>
            <person name="Takahara H."/>
            <person name="Trail F."/>
            <person name="van der Does H.C."/>
            <person name="Voll L.M."/>
            <person name="Will I."/>
            <person name="Young S."/>
            <person name="Zeng Q."/>
            <person name="Zhang J."/>
            <person name="Zhou S."/>
            <person name="Dickman M.B."/>
            <person name="Schulze-Lefert P."/>
            <person name="Ver Loren van Themaat E."/>
            <person name="Ma L.-J."/>
            <person name="Vaillancourt L.J."/>
        </authorList>
    </citation>
    <scope>NUCLEOTIDE SEQUENCE [LARGE SCALE GENOMIC DNA]</scope>
    <source>
        <strain evidence="2">M1.001 / M2 / FGSC 10212</strain>
    </source>
</reference>
<dbReference type="Proteomes" id="UP000008782">
    <property type="component" value="Unassembled WGS sequence"/>
</dbReference>
<dbReference type="GO" id="GO:0008168">
    <property type="term" value="F:methyltransferase activity"/>
    <property type="evidence" value="ECO:0007669"/>
    <property type="project" value="UniProtKB-KW"/>
</dbReference>
<dbReference type="SUPFAM" id="SSF53335">
    <property type="entry name" value="S-adenosyl-L-methionine-dependent methyltransferases"/>
    <property type="match status" value="1"/>
</dbReference>
<dbReference type="eggNOG" id="ENOG502SJGS">
    <property type="taxonomic scope" value="Eukaryota"/>
</dbReference>